<dbReference type="PANTHER" id="PTHR46796:SF14">
    <property type="entry name" value="TRANSCRIPTIONAL REGULATORY PROTEIN"/>
    <property type="match status" value="1"/>
</dbReference>
<evidence type="ECO:0000313" key="5">
    <source>
        <dbReference type="EMBL" id="GGF49815.1"/>
    </source>
</evidence>
<evidence type="ECO:0000256" key="3">
    <source>
        <dbReference type="ARBA" id="ARBA00023163"/>
    </source>
</evidence>
<evidence type="ECO:0000259" key="4">
    <source>
        <dbReference type="PROSITE" id="PS01124"/>
    </source>
</evidence>
<dbReference type="InterPro" id="IPR018060">
    <property type="entry name" value="HTH_AraC"/>
</dbReference>
<dbReference type="Gene3D" id="1.10.10.60">
    <property type="entry name" value="Homeodomain-like"/>
    <property type="match status" value="2"/>
</dbReference>
<dbReference type="SUPFAM" id="SSF46689">
    <property type="entry name" value="Homeodomain-like"/>
    <property type="match status" value="2"/>
</dbReference>
<comment type="caution">
    <text evidence="5">The sequence shown here is derived from an EMBL/GenBank/DDBJ whole genome shotgun (WGS) entry which is preliminary data.</text>
</comment>
<accession>A0A8J2Z1J9</accession>
<keyword evidence="6" id="KW-1185">Reference proteome</keyword>
<name>A0A8J2Z1J9_9PROT</name>
<dbReference type="PROSITE" id="PS01124">
    <property type="entry name" value="HTH_ARAC_FAMILY_2"/>
    <property type="match status" value="1"/>
</dbReference>
<dbReference type="EMBL" id="BMJQ01000031">
    <property type="protein sequence ID" value="GGF49815.1"/>
    <property type="molecule type" value="Genomic_DNA"/>
</dbReference>
<feature type="domain" description="HTH araC/xylS-type" evidence="4">
    <location>
        <begin position="206"/>
        <end position="304"/>
    </location>
</feature>
<keyword evidence="2" id="KW-0238">DNA-binding</keyword>
<reference evidence="5" key="1">
    <citation type="journal article" date="2014" name="Int. J. Syst. Evol. Microbiol.">
        <title>Complete genome sequence of Corynebacterium casei LMG S-19264T (=DSM 44701T), isolated from a smear-ripened cheese.</title>
        <authorList>
            <consortium name="US DOE Joint Genome Institute (JGI-PGF)"/>
            <person name="Walter F."/>
            <person name="Albersmeier A."/>
            <person name="Kalinowski J."/>
            <person name="Ruckert C."/>
        </authorList>
    </citation>
    <scope>NUCLEOTIDE SEQUENCE</scope>
    <source>
        <strain evidence="5">CGMCC 1.15725</strain>
    </source>
</reference>
<proteinExistence type="predicted"/>
<evidence type="ECO:0000256" key="2">
    <source>
        <dbReference type="ARBA" id="ARBA00023125"/>
    </source>
</evidence>
<dbReference type="InterPro" id="IPR050204">
    <property type="entry name" value="AraC_XylS_family_regulators"/>
</dbReference>
<gene>
    <name evidence="5" type="ORF">GCM10011611_65300</name>
</gene>
<dbReference type="SMART" id="SM00342">
    <property type="entry name" value="HTH_ARAC"/>
    <property type="match status" value="1"/>
</dbReference>
<dbReference type="Pfam" id="PF12833">
    <property type="entry name" value="HTH_18"/>
    <property type="match status" value="1"/>
</dbReference>
<dbReference type="RefSeq" id="WP_189052405.1">
    <property type="nucleotide sequence ID" value="NZ_BMJQ01000031.1"/>
</dbReference>
<dbReference type="InterPro" id="IPR018062">
    <property type="entry name" value="HTH_AraC-typ_CS"/>
</dbReference>
<dbReference type="InterPro" id="IPR009057">
    <property type="entry name" value="Homeodomain-like_sf"/>
</dbReference>
<protein>
    <submittedName>
        <fullName evidence="5">AraC family transcriptional regulator</fullName>
    </submittedName>
</protein>
<dbReference type="AlphaFoldDB" id="A0A8J2Z1J9"/>
<dbReference type="PROSITE" id="PS00041">
    <property type="entry name" value="HTH_ARAC_FAMILY_1"/>
    <property type="match status" value="1"/>
</dbReference>
<keyword evidence="1" id="KW-0805">Transcription regulation</keyword>
<reference evidence="5" key="2">
    <citation type="submission" date="2020-09" db="EMBL/GenBank/DDBJ databases">
        <authorList>
            <person name="Sun Q."/>
            <person name="Zhou Y."/>
        </authorList>
    </citation>
    <scope>NUCLEOTIDE SEQUENCE</scope>
    <source>
        <strain evidence="5">CGMCC 1.15725</strain>
    </source>
</reference>
<evidence type="ECO:0000313" key="6">
    <source>
        <dbReference type="Proteomes" id="UP000646365"/>
    </source>
</evidence>
<keyword evidence="3" id="KW-0804">Transcription</keyword>
<dbReference type="GO" id="GO:0043565">
    <property type="term" value="F:sequence-specific DNA binding"/>
    <property type="evidence" value="ECO:0007669"/>
    <property type="project" value="InterPro"/>
</dbReference>
<sequence length="307" mass="33926">MNQTQSFSVENGCLARYLASHYGENASRFLRMGSAERPTLTLYRKRSEASVLRHVSAPAHEDGYLVSVSLLGDRQQPISGGRFTETRIHAADSLSIRDLSERYETCLDGPFDFLFFHMPRSAIDAIAEENGTRKVEGLGCRLGVLDPIAAGLGRALLPALNEPTGANALFVEHVALALATHLAQAYGGLEAPATRWHGGLSRSHERRAKEFLTRHTTDEVSIAAVATECGLSRSYFIRAFRKTTGKTPHKWLLDWRVARAKQLLADREMPIAEIAAECGFADQSHLTRAFRNLIGVPPGAWRRENAF</sequence>
<dbReference type="Proteomes" id="UP000646365">
    <property type="component" value="Unassembled WGS sequence"/>
</dbReference>
<dbReference type="PANTHER" id="PTHR46796">
    <property type="entry name" value="HTH-TYPE TRANSCRIPTIONAL ACTIVATOR RHAS-RELATED"/>
    <property type="match status" value="1"/>
</dbReference>
<evidence type="ECO:0000256" key="1">
    <source>
        <dbReference type="ARBA" id="ARBA00023015"/>
    </source>
</evidence>
<dbReference type="GO" id="GO:0003700">
    <property type="term" value="F:DNA-binding transcription factor activity"/>
    <property type="evidence" value="ECO:0007669"/>
    <property type="project" value="InterPro"/>
</dbReference>
<organism evidence="5 6">
    <name type="scientific">Aliidongia dinghuensis</name>
    <dbReference type="NCBI Taxonomy" id="1867774"/>
    <lineage>
        <taxon>Bacteria</taxon>
        <taxon>Pseudomonadati</taxon>
        <taxon>Pseudomonadota</taxon>
        <taxon>Alphaproteobacteria</taxon>
        <taxon>Rhodospirillales</taxon>
        <taxon>Dongiaceae</taxon>
        <taxon>Aliidongia</taxon>
    </lineage>
</organism>